<dbReference type="SMART" id="SM00355">
    <property type="entry name" value="ZnF_C2H2"/>
    <property type="match status" value="2"/>
</dbReference>
<dbReference type="GO" id="GO:0000981">
    <property type="term" value="F:DNA-binding transcription factor activity, RNA polymerase II-specific"/>
    <property type="evidence" value="ECO:0007669"/>
    <property type="project" value="InterPro"/>
</dbReference>
<dbReference type="CDD" id="cd12148">
    <property type="entry name" value="fungal_TF_MHR"/>
    <property type="match status" value="1"/>
</dbReference>
<evidence type="ECO:0000256" key="3">
    <source>
        <dbReference type="ARBA" id="ARBA00023015"/>
    </source>
</evidence>
<dbReference type="EMBL" id="DS027049">
    <property type="protein sequence ID" value="EAW13141.1"/>
    <property type="molecule type" value="Genomic_DNA"/>
</dbReference>
<dbReference type="PROSITE" id="PS50048">
    <property type="entry name" value="ZN2_CY6_FUNGAL_2"/>
    <property type="match status" value="1"/>
</dbReference>
<evidence type="ECO:0000256" key="4">
    <source>
        <dbReference type="ARBA" id="ARBA00023125"/>
    </source>
</evidence>
<reference evidence="11 12" key="1">
    <citation type="journal article" date="2008" name="PLoS Genet.">
        <title>Genomic islands in the pathogenic filamentous fungus Aspergillus fumigatus.</title>
        <authorList>
            <person name="Fedorova N.D."/>
            <person name="Khaldi N."/>
            <person name="Joardar V.S."/>
            <person name="Maiti R."/>
            <person name="Amedeo P."/>
            <person name="Anderson M.J."/>
            <person name="Crabtree J."/>
            <person name="Silva J.C."/>
            <person name="Badger J.H."/>
            <person name="Albarraq A."/>
            <person name="Angiuoli S."/>
            <person name="Bussey H."/>
            <person name="Bowyer P."/>
            <person name="Cotty P.J."/>
            <person name="Dyer P.S."/>
            <person name="Egan A."/>
            <person name="Galens K."/>
            <person name="Fraser-Liggett C.M."/>
            <person name="Haas B.J."/>
            <person name="Inman J.M."/>
            <person name="Kent R."/>
            <person name="Lemieux S."/>
            <person name="Malavazi I."/>
            <person name="Orvis J."/>
            <person name="Roemer T."/>
            <person name="Ronning C.M."/>
            <person name="Sundaram J.P."/>
            <person name="Sutton G."/>
            <person name="Turner G."/>
            <person name="Venter J.C."/>
            <person name="White O.R."/>
            <person name="Whitty B.R."/>
            <person name="Youngman P."/>
            <person name="Wolfe K.H."/>
            <person name="Goldman G.H."/>
            <person name="Wortman J.R."/>
            <person name="Jiang B."/>
            <person name="Denning D.W."/>
            <person name="Nierman W.C."/>
        </authorList>
    </citation>
    <scope>NUCLEOTIDE SEQUENCE [LARGE SCALE GENOMIC DNA]</scope>
    <source>
        <strain evidence="12">ATCC 1007 / CBS 513.65 / DSM 816 / NCTC 3887 / NRRL 1</strain>
    </source>
</reference>
<evidence type="ECO:0000256" key="5">
    <source>
        <dbReference type="ARBA" id="ARBA00023163"/>
    </source>
</evidence>
<dbReference type="Pfam" id="PF00096">
    <property type="entry name" value="zf-C2H2"/>
    <property type="match status" value="1"/>
</dbReference>
<feature type="domain" description="Zn(2)-C6 fungal-type" evidence="9">
    <location>
        <begin position="81"/>
        <end position="110"/>
    </location>
</feature>
<keyword evidence="5" id="KW-0804">Transcription</keyword>
<dbReference type="InterPro" id="IPR013087">
    <property type="entry name" value="Znf_C2H2_type"/>
</dbReference>
<evidence type="ECO:0000259" key="9">
    <source>
        <dbReference type="PROSITE" id="PS50048"/>
    </source>
</evidence>
<evidence type="ECO:0000256" key="8">
    <source>
        <dbReference type="SAM" id="MobiDB-lite"/>
    </source>
</evidence>
<dbReference type="GO" id="GO:0006351">
    <property type="term" value="P:DNA-templated transcription"/>
    <property type="evidence" value="ECO:0007669"/>
    <property type="project" value="InterPro"/>
</dbReference>
<keyword evidence="1" id="KW-0479">Metal-binding</keyword>
<dbReference type="InterPro" id="IPR007219">
    <property type="entry name" value="XnlR_reg_dom"/>
</dbReference>
<feature type="region of interest" description="Disordered" evidence="8">
    <location>
        <begin position="119"/>
        <end position="156"/>
    </location>
</feature>
<feature type="domain" description="C2H2-type" evidence="10">
    <location>
        <begin position="15"/>
        <end position="39"/>
    </location>
</feature>
<dbReference type="PROSITE" id="PS50157">
    <property type="entry name" value="ZINC_FINGER_C2H2_2"/>
    <property type="match status" value="2"/>
</dbReference>
<protein>
    <submittedName>
        <fullName evidence="11">C2H2 type zinc finger domain protein</fullName>
    </submittedName>
</protein>
<dbReference type="HOGENOM" id="CLU_037785_0_0_1"/>
<dbReference type="RefSeq" id="XP_001274567.1">
    <property type="nucleotide sequence ID" value="XM_001274566.1"/>
</dbReference>
<evidence type="ECO:0000256" key="7">
    <source>
        <dbReference type="PROSITE-ProRule" id="PRU00042"/>
    </source>
</evidence>
<keyword evidence="6" id="KW-0539">Nucleus</keyword>
<organism evidence="11 12">
    <name type="scientific">Aspergillus clavatus (strain ATCC 1007 / CBS 513.65 / DSM 816 / NCTC 3887 / NRRL 1 / QM 1276 / 107)</name>
    <dbReference type="NCBI Taxonomy" id="344612"/>
    <lineage>
        <taxon>Eukaryota</taxon>
        <taxon>Fungi</taxon>
        <taxon>Dikarya</taxon>
        <taxon>Ascomycota</taxon>
        <taxon>Pezizomycotina</taxon>
        <taxon>Eurotiomycetes</taxon>
        <taxon>Eurotiomycetidae</taxon>
        <taxon>Eurotiales</taxon>
        <taxon>Aspergillaceae</taxon>
        <taxon>Aspergillus</taxon>
        <taxon>Aspergillus subgen. Fumigati</taxon>
    </lineage>
</organism>
<dbReference type="InterPro" id="IPR036864">
    <property type="entry name" value="Zn2-C6_fun-type_DNA-bd_sf"/>
</dbReference>
<dbReference type="GO" id="GO:0003677">
    <property type="term" value="F:DNA binding"/>
    <property type="evidence" value="ECO:0007669"/>
    <property type="project" value="UniProtKB-KW"/>
</dbReference>
<dbReference type="Gene3D" id="4.10.240.10">
    <property type="entry name" value="Zn(2)-C6 fungal-type DNA-binding domain"/>
    <property type="match status" value="1"/>
</dbReference>
<evidence type="ECO:0000313" key="12">
    <source>
        <dbReference type="Proteomes" id="UP000006701"/>
    </source>
</evidence>
<feature type="domain" description="C2H2-type" evidence="10">
    <location>
        <begin position="45"/>
        <end position="72"/>
    </location>
</feature>
<dbReference type="OMA" id="QSVVMMG"/>
<dbReference type="PANTHER" id="PTHR47660">
    <property type="entry name" value="TRANSCRIPTION FACTOR WITH C2H2 AND ZN(2)-CYS(6) DNA BINDING DOMAIN (EUROFUNG)-RELATED-RELATED"/>
    <property type="match status" value="1"/>
</dbReference>
<keyword evidence="2" id="KW-0862">Zinc</keyword>
<dbReference type="CDD" id="cd00067">
    <property type="entry name" value="GAL4"/>
    <property type="match status" value="1"/>
</dbReference>
<name>A1CBM3_ASPCL</name>
<evidence type="ECO:0000256" key="6">
    <source>
        <dbReference type="ARBA" id="ARBA00023242"/>
    </source>
</evidence>
<dbReference type="Pfam" id="PF04082">
    <property type="entry name" value="Fungal_trans"/>
    <property type="match status" value="1"/>
</dbReference>
<dbReference type="Pfam" id="PF00172">
    <property type="entry name" value="Zn_clus"/>
    <property type="match status" value="1"/>
</dbReference>
<proteinExistence type="predicted"/>
<dbReference type="GO" id="GO:0008270">
    <property type="term" value="F:zinc ion binding"/>
    <property type="evidence" value="ECO:0007669"/>
    <property type="project" value="UniProtKB-KW"/>
</dbReference>
<dbReference type="eggNOG" id="KOG1721">
    <property type="taxonomic scope" value="Eukaryota"/>
</dbReference>
<dbReference type="PROSITE" id="PS00463">
    <property type="entry name" value="ZN2_CY6_FUNGAL_1"/>
    <property type="match status" value="1"/>
</dbReference>
<dbReference type="SMART" id="SM00066">
    <property type="entry name" value="GAL4"/>
    <property type="match status" value="1"/>
</dbReference>
<evidence type="ECO:0000313" key="11">
    <source>
        <dbReference type="EMBL" id="EAW13141.1"/>
    </source>
</evidence>
<dbReference type="InterPro" id="IPR001138">
    <property type="entry name" value="Zn2Cys6_DnaBD"/>
</dbReference>
<keyword evidence="4" id="KW-0238">DNA-binding</keyword>
<dbReference type="GeneID" id="4706461"/>
<gene>
    <name evidence="11" type="ORF">ACLA_015870</name>
</gene>
<evidence type="ECO:0000256" key="2">
    <source>
        <dbReference type="ARBA" id="ARBA00022833"/>
    </source>
</evidence>
<keyword evidence="12" id="KW-1185">Reference proteome</keyword>
<accession>A1CBM3</accession>
<dbReference type="AlphaFoldDB" id="A1CBM3"/>
<dbReference type="VEuPathDB" id="FungiDB:ACLA_015870"/>
<dbReference type="PROSITE" id="PS00028">
    <property type="entry name" value="ZINC_FINGER_C2H2_1"/>
    <property type="match status" value="2"/>
</dbReference>
<evidence type="ECO:0000259" key="10">
    <source>
        <dbReference type="PROSITE" id="PS50157"/>
    </source>
</evidence>
<dbReference type="KEGG" id="act:ACLA_015870"/>
<sequence>MNRTTNPTSATKALFHCPHPGCGRSYQRKEHLTRHFASHGQAPACECPFCDKVFSRNDTLRQHVRIHHKDKELKSTRTIRACSHCRARRSRCDGRVPCKACTQRGIQCSLGQSSAAAAHAHQGTGTPRDSRTDLTVSDSQDEQPGPSDRSITPEQRAEGPLLVRKAAILHYVEVYFERFHPVWPFLHRATFDPDLEPPILLQSVIMMGLWMAGEEDTQCKALKLHEKLSLLVYQQRDNWAGSDLNYENPPPWPMATYQGILLQIIFALIKDNETQLDIQLTRPLCRGSSRLLTTLIDTCRRQNLFFYPAILAQFSRESVPDVFIWVGIEEVKRFALALYKVCRLCHVQDTELDTPRSTGRGKDLLALMDLQFALPDSDELWHASSDLAARLAQDGPMCYSNKNIEANWISQAARLLQKQGLAFDWL</sequence>
<dbReference type="PANTHER" id="PTHR47660:SF2">
    <property type="entry name" value="TRANSCRIPTION FACTOR WITH C2H2 AND ZN(2)-CYS(6) DNA BINDING DOMAIN (EUROFUNG)"/>
    <property type="match status" value="1"/>
</dbReference>
<dbReference type="Gene3D" id="3.30.160.60">
    <property type="entry name" value="Classic Zinc Finger"/>
    <property type="match status" value="2"/>
</dbReference>
<dbReference type="SUPFAM" id="SSF57667">
    <property type="entry name" value="beta-beta-alpha zinc fingers"/>
    <property type="match status" value="1"/>
</dbReference>
<dbReference type="OrthoDB" id="10261408at2759"/>
<dbReference type="SUPFAM" id="SSF57701">
    <property type="entry name" value="Zn2/Cys6 DNA-binding domain"/>
    <property type="match status" value="1"/>
</dbReference>
<evidence type="ECO:0000256" key="1">
    <source>
        <dbReference type="ARBA" id="ARBA00022723"/>
    </source>
</evidence>
<keyword evidence="3" id="KW-0805">Transcription regulation</keyword>
<dbReference type="Proteomes" id="UP000006701">
    <property type="component" value="Unassembled WGS sequence"/>
</dbReference>
<keyword evidence="7" id="KW-0863">Zinc-finger</keyword>
<dbReference type="InterPro" id="IPR036236">
    <property type="entry name" value="Znf_C2H2_sf"/>
</dbReference>